<dbReference type="GO" id="GO:0003690">
    <property type="term" value="F:double-stranded DNA binding"/>
    <property type="evidence" value="ECO:0007669"/>
    <property type="project" value="TreeGrafter"/>
</dbReference>
<feature type="domain" description="Ku" evidence="4">
    <location>
        <begin position="6"/>
        <end position="116"/>
    </location>
</feature>
<dbReference type="STRING" id="418495.SAMN05216215_104272"/>
<keyword evidence="2" id="KW-0233">DNA recombination</keyword>
<gene>
    <name evidence="5" type="ORF">SAMN05216215_104272</name>
</gene>
<dbReference type="Proteomes" id="UP000199529">
    <property type="component" value="Unassembled WGS sequence"/>
</dbReference>
<dbReference type="SMART" id="SM00559">
    <property type="entry name" value="Ku78"/>
    <property type="match status" value="1"/>
</dbReference>
<organism evidence="5 6">
    <name type="scientific">Saccharopolyspora shandongensis</name>
    <dbReference type="NCBI Taxonomy" id="418495"/>
    <lineage>
        <taxon>Bacteria</taxon>
        <taxon>Bacillati</taxon>
        <taxon>Actinomycetota</taxon>
        <taxon>Actinomycetes</taxon>
        <taxon>Pseudonocardiales</taxon>
        <taxon>Pseudonocardiaceae</taxon>
        <taxon>Saccharopolyspora</taxon>
    </lineage>
</organism>
<dbReference type="PANTHER" id="PTHR41251">
    <property type="entry name" value="NON-HOMOLOGOUS END JOINING PROTEIN KU"/>
    <property type="match status" value="1"/>
</dbReference>
<keyword evidence="6" id="KW-1185">Reference proteome</keyword>
<accession>A0A1H3PJU1</accession>
<dbReference type="EMBL" id="FNOK01000042">
    <property type="protein sequence ID" value="SDZ01371.1"/>
    <property type="molecule type" value="Genomic_DNA"/>
</dbReference>
<dbReference type="GO" id="GO:0006310">
    <property type="term" value="P:DNA recombination"/>
    <property type="evidence" value="ECO:0007669"/>
    <property type="project" value="UniProtKB-KW"/>
</dbReference>
<evidence type="ECO:0000259" key="4">
    <source>
        <dbReference type="SMART" id="SM00559"/>
    </source>
</evidence>
<evidence type="ECO:0000313" key="5">
    <source>
        <dbReference type="EMBL" id="SDZ01371.1"/>
    </source>
</evidence>
<keyword evidence="1" id="KW-0238">DNA-binding</keyword>
<protein>
    <submittedName>
        <fullName evidence="5">DNA end-binding protein Ku</fullName>
    </submittedName>
</protein>
<dbReference type="SUPFAM" id="SSF100939">
    <property type="entry name" value="SPOC domain-like"/>
    <property type="match status" value="1"/>
</dbReference>
<dbReference type="InterPro" id="IPR016194">
    <property type="entry name" value="SPOC-like_C_dom_sf"/>
</dbReference>
<reference evidence="6" key="1">
    <citation type="submission" date="2016-10" db="EMBL/GenBank/DDBJ databases">
        <authorList>
            <person name="Varghese N."/>
            <person name="Submissions S."/>
        </authorList>
    </citation>
    <scope>NUCLEOTIDE SEQUENCE [LARGE SCALE GENOMIC DNA]</scope>
    <source>
        <strain evidence="6">CGMCC 4.3530</strain>
    </source>
</reference>
<dbReference type="Pfam" id="PF02735">
    <property type="entry name" value="Ku"/>
    <property type="match status" value="1"/>
</dbReference>
<evidence type="ECO:0000256" key="2">
    <source>
        <dbReference type="ARBA" id="ARBA00023172"/>
    </source>
</evidence>
<dbReference type="InterPro" id="IPR006164">
    <property type="entry name" value="DNA_bd_Ku70/Ku80"/>
</dbReference>
<feature type="region of interest" description="Disordered" evidence="3">
    <location>
        <begin position="114"/>
        <end position="142"/>
    </location>
</feature>
<dbReference type="GO" id="GO:0006303">
    <property type="term" value="P:double-strand break repair via nonhomologous end joining"/>
    <property type="evidence" value="ECO:0007669"/>
    <property type="project" value="InterPro"/>
</dbReference>
<dbReference type="PANTHER" id="PTHR41251:SF1">
    <property type="entry name" value="NON-HOMOLOGOUS END JOINING PROTEIN KU"/>
    <property type="match status" value="1"/>
</dbReference>
<evidence type="ECO:0000313" key="6">
    <source>
        <dbReference type="Proteomes" id="UP000199529"/>
    </source>
</evidence>
<evidence type="ECO:0000256" key="1">
    <source>
        <dbReference type="ARBA" id="ARBA00023125"/>
    </source>
</evidence>
<name>A0A1H3PJU1_9PSEU</name>
<dbReference type="InterPro" id="IPR009187">
    <property type="entry name" value="Prok_Ku"/>
</dbReference>
<proteinExistence type="predicted"/>
<evidence type="ECO:0000256" key="3">
    <source>
        <dbReference type="SAM" id="MobiDB-lite"/>
    </source>
</evidence>
<sequence length="142" mass="15402">MGGPSSIGRILVLSEEDPAELSLPSSHTIEVAEFLPAGAVDPVLLDCSYVLQPQQVGLRAYCLLRDAMTDTGRIGLGRVTIRIRERLALLRPYGQGIGLATLLWPRRLPGPLARGAAGTDRRETRRPAWRRAGVAHRGDGRS</sequence>
<dbReference type="AlphaFoldDB" id="A0A1H3PJU1"/>